<gene>
    <name evidence="2" type="ORF">QIS96_25700</name>
</gene>
<proteinExistence type="predicted"/>
<evidence type="ECO:0000256" key="1">
    <source>
        <dbReference type="SAM" id="Phobius"/>
    </source>
</evidence>
<keyword evidence="1" id="KW-0812">Transmembrane</keyword>
<keyword evidence="3" id="KW-1185">Reference proteome</keyword>
<evidence type="ECO:0008006" key="4">
    <source>
        <dbReference type="Google" id="ProtNLM"/>
    </source>
</evidence>
<feature type="transmembrane region" description="Helical" evidence="1">
    <location>
        <begin position="112"/>
        <end position="135"/>
    </location>
</feature>
<evidence type="ECO:0000313" key="3">
    <source>
        <dbReference type="Proteomes" id="UP001223978"/>
    </source>
</evidence>
<reference evidence="2 3" key="1">
    <citation type="submission" date="2023-05" db="EMBL/GenBank/DDBJ databases">
        <title>Draft genome sequence of Streptomyces sp. B-S-A6 isolated from a cave soil in Thailand.</title>
        <authorList>
            <person name="Chamroensaksri N."/>
            <person name="Muangham S."/>
        </authorList>
    </citation>
    <scope>NUCLEOTIDE SEQUENCE [LARGE SCALE GENOMIC DNA]</scope>
    <source>
        <strain evidence="2 3">B-S-A6</strain>
    </source>
</reference>
<feature type="transmembrane region" description="Helical" evidence="1">
    <location>
        <begin position="431"/>
        <end position="450"/>
    </location>
</feature>
<feature type="transmembrane region" description="Helical" evidence="1">
    <location>
        <begin position="48"/>
        <end position="66"/>
    </location>
</feature>
<name>A0ABT6SG56_9ACTN</name>
<keyword evidence="1" id="KW-0472">Membrane</keyword>
<feature type="transmembrane region" description="Helical" evidence="1">
    <location>
        <begin position="21"/>
        <end position="42"/>
    </location>
</feature>
<comment type="caution">
    <text evidence="2">The sequence shown here is derived from an EMBL/GenBank/DDBJ whole genome shotgun (WGS) entry which is preliminary data.</text>
</comment>
<dbReference type="Proteomes" id="UP001223978">
    <property type="component" value="Unassembled WGS sequence"/>
</dbReference>
<dbReference type="RefSeq" id="WP_282545113.1">
    <property type="nucleotide sequence ID" value="NZ_JASCIQ010000030.1"/>
</dbReference>
<protein>
    <recommendedName>
        <fullName evidence="4">DUF3592 domain-containing protein</fullName>
    </recommendedName>
</protein>
<evidence type="ECO:0000313" key="2">
    <source>
        <dbReference type="EMBL" id="MDI3407191.1"/>
    </source>
</evidence>
<organism evidence="2 3">
    <name type="scientific">Streptomyces cavernicola</name>
    <dbReference type="NCBI Taxonomy" id="3043613"/>
    <lineage>
        <taxon>Bacteria</taxon>
        <taxon>Bacillati</taxon>
        <taxon>Actinomycetota</taxon>
        <taxon>Actinomycetes</taxon>
        <taxon>Kitasatosporales</taxon>
        <taxon>Streptomycetaceae</taxon>
        <taxon>Streptomyces</taxon>
    </lineage>
</organism>
<sequence>MSNLESASNPKQAAAVRQGAPLGWSAVVALVVLLSSWFFLQTSQLRDILVLAAALVVACCVAYGLFVRRAAGEPERPDVHRGLIRAASVPAERGGALPGGLAGLGRVRRREVLSTFAGILVSVAPLALGVGSPVFEGKAADLVEAGYVVRELRVESVRNVVEDEHKTGSTFFCTSTVTLPSADGNGPGTRAEFRSEWVDECGAGQRAFVAYAPEQPELGAIGDNERALVERELDGRVLDKEWTGILASIVLGLVIFTLVSVTVTTRRDEQHPRELQGDESVLRTRIAGAAKGANSPWTLTLASDAGQIAFHAHTSAVGLARSADGAAGHLIWHPDRNHTGGKKGPNRVGAVFVSDDGWYVHGALAPETAQRVGGAATAAAGVPVDRSYTARPLDLDAGWLLSLPRLVALAMGVWAVLLVLLAVPMALPGRLIFGIVGSVGLLVFGTVIGMKRADADEAALRARAN</sequence>
<accession>A0ABT6SG56</accession>
<dbReference type="EMBL" id="JASCIQ010000030">
    <property type="protein sequence ID" value="MDI3407191.1"/>
    <property type="molecule type" value="Genomic_DNA"/>
</dbReference>
<keyword evidence="1" id="KW-1133">Transmembrane helix</keyword>
<feature type="transmembrane region" description="Helical" evidence="1">
    <location>
        <begin position="406"/>
        <end position="425"/>
    </location>
</feature>
<feature type="transmembrane region" description="Helical" evidence="1">
    <location>
        <begin position="242"/>
        <end position="263"/>
    </location>
</feature>